<protein>
    <submittedName>
        <fullName evidence="1">Uncharacterized protein</fullName>
    </submittedName>
</protein>
<gene>
    <name evidence="1" type="ORF">g.171947</name>
</gene>
<dbReference type="AlphaFoldDB" id="A0A2S2PQ17"/>
<organism evidence="1">
    <name type="scientific">Schizaphis graminum</name>
    <name type="common">Green bug aphid</name>
    <dbReference type="NCBI Taxonomy" id="13262"/>
    <lineage>
        <taxon>Eukaryota</taxon>
        <taxon>Metazoa</taxon>
        <taxon>Ecdysozoa</taxon>
        <taxon>Arthropoda</taxon>
        <taxon>Hexapoda</taxon>
        <taxon>Insecta</taxon>
        <taxon>Pterygota</taxon>
        <taxon>Neoptera</taxon>
        <taxon>Paraneoptera</taxon>
        <taxon>Hemiptera</taxon>
        <taxon>Sternorrhyncha</taxon>
        <taxon>Aphidomorpha</taxon>
        <taxon>Aphidoidea</taxon>
        <taxon>Aphididae</taxon>
        <taxon>Aphidini</taxon>
        <taxon>Schizaphis</taxon>
    </lineage>
</organism>
<name>A0A2S2PQ17_SCHGA</name>
<reference evidence="1" key="1">
    <citation type="submission" date="2018-04" db="EMBL/GenBank/DDBJ databases">
        <title>Transcriptome of Schizaphis graminum biotype I.</title>
        <authorList>
            <person name="Scully E.D."/>
            <person name="Geib S.M."/>
            <person name="Palmer N.A."/>
            <person name="Koch K."/>
            <person name="Bradshaw J."/>
            <person name="Heng-Moss T."/>
            <person name="Sarath G."/>
        </authorList>
    </citation>
    <scope>NUCLEOTIDE SEQUENCE</scope>
</reference>
<accession>A0A2S2PQ17</accession>
<proteinExistence type="predicted"/>
<dbReference type="Gene3D" id="1.10.287.950">
    <property type="entry name" value="Methyl-accepting chemotaxis protein"/>
    <property type="match status" value="1"/>
</dbReference>
<sequence length="104" mass="12148">MNVFGTSQAGETKKIISNLEQTIKSYSNKFDKIEHFLEETYKSVQIQEEQTEKLELTCLEITDHMSNVELLLTHIQEKIEDLNKIIPAILSRLNTIETYYKDKP</sequence>
<evidence type="ECO:0000313" key="1">
    <source>
        <dbReference type="EMBL" id="MBY31562.1"/>
    </source>
</evidence>
<dbReference type="EMBL" id="GGMR01018943">
    <property type="protein sequence ID" value="MBY31562.1"/>
    <property type="molecule type" value="Transcribed_RNA"/>
</dbReference>